<dbReference type="SUPFAM" id="SSF52540">
    <property type="entry name" value="P-loop containing nucleoside triphosphate hydrolases"/>
    <property type="match status" value="1"/>
</dbReference>
<name>Q8DHU7_THEVB</name>
<dbReference type="Pfam" id="PF13500">
    <property type="entry name" value="AAA_26"/>
    <property type="match status" value="1"/>
</dbReference>
<dbReference type="EMBL" id="BA000039">
    <property type="protein sequence ID" value="BAC09400.1"/>
    <property type="molecule type" value="Genomic_DNA"/>
</dbReference>
<organism evidence="3 4">
    <name type="scientific">Thermosynechococcus vestitus (strain NIES-2133 / IAM M-273 / BP-1)</name>
    <dbReference type="NCBI Taxonomy" id="197221"/>
    <lineage>
        <taxon>Bacteria</taxon>
        <taxon>Bacillati</taxon>
        <taxon>Cyanobacteriota</taxon>
        <taxon>Cyanophyceae</taxon>
        <taxon>Acaryochloridales</taxon>
        <taxon>Thermosynechococcaceae</taxon>
        <taxon>Thermosynechococcus</taxon>
    </lineage>
</organism>
<protein>
    <submittedName>
        <fullName evidence="3">Cobyrinic acid a,c-diamide synthase</fullName>
    </submittedName>
</protein>
<feature type="domain" description="CobB/CobQ-like glutamine amidotransferase" evidence="2">
    <location>
        <begin position="211"/>
        <end position="395"/>
    </location>
</feature>
<dbReference type="KEGG" id="tel:tlr1848"/>
<evidence type="ECO:0000259" key="2">
    <source>
        <dbReference type="Pfam" id="PF07685"/>
    </source>
</evidence>
<dbReference type="InterPro" id="IPR011698">
    <property type="entry name" value="GATase_3"/>
</dbReference>
<dbReference type="PANTHER" id="PTHR43873:SF1">
    <property type="entry name" value="COBYRINATE A,C-DIAMIDE SYNTHASE"/>
    <property type="match status" value="1"/>
</dbReference>
<keyword evidence="1" id="KW-0315">Glutamine amidotransferase</keyword>
<dbReference type="Pfam" id="PF07685">
    <property type="entry name" value="GATase_3"/>
    <property type="match status" value="1"/>
</dbReference>
<accession>Q8DHU7</accession>
<dbReference type="CDD" id="cd03130">
    <property type="entry name" value="GATase1_CobB"/>
    <property type="match status" value="1"/>
</dbReference>
<sequence length="410" mass="44430">MQTFKVGPDYIDPLFHRAISGRPCRNLDVILTSPDYVSACVGYHSQGMDAVLIEGVMGLFDGRGGSHEGSTAHIAQLLQAPILLVLDVQKQAASVAAVVYGFCHYNPSLEIAGVVLNRVASDRHRQLLEAALAPLGVPILGVLYRDQALALPSRHLGLVPPQESREFQALGDRLAHLGNTCFDWERLTPLLAPAPPPPDPPFNVSPLTQVTIGIAQDAAFHFYYADTLDLLRALGATLIPVSPLRDTHLPTDLQGLILGGGFPEVFAPELAANHSFLGSLRQAIQGGLALYAECGGLMYLSQGIETFEGHYYPLVGYWPTVAHMGKKLTLGYRQATALQTTVCVQAGETVQGHEFHYSCLSVPPARPLWQLAGEPEGWGNSRIHASYLHLHWGGHPQWAIRFLQQAARAG</sequence>
<dbReference type="InterPro" id="IPR004484">
    <property type="entry name" value="CbiA/CobB_synth"/>
</dbReference>
<evidence type="ECO:0000256" key="1">
    <source>
        <dbReference type="ARBA" id="ARBA00022962"/>
    </source>
</evidence>
<dbReference type="PATRIC" id="fig|197221.4.peg.1931"/>
<reference evidence="3 4" key="1">
    <citation type="journal article" date="2002" name="DNA Res.">
        <title>Complete genome structure of the thermophilic cyanobacterium Thermosynechococcus elongatus BP-1.</title>
        <authorList>
            <person name="Nakamura Y."/>
            <person name="Kaneko T."/>
            <person name="Sato S."/>
            <person name="Ikeuchi M."/>
            <person name="Katoh H."/>
            <person name="Sasamoto S."/>
            <person name="Watanabe A."/>
            <person name="Iriguchi M."/>
            <person name="Kawashima K."/>
            <person name="Kimura T."/>
            <person name="Kishida Y."/>
            <person name="Kiyokawa C."/>
            <person name="Kohara M."/>
            <person name="Matsumoto M."/>
            <person name="Matsuno A."/>
            <person name="Nakazaki N."/>
            <person name="Shimpo S."/>
            <person name="Sugimoto M."/>
            <person name="Takeuchi C."/>
            <person name="Yamada M."/>
            <person name="Tabata S."/>
        </authorList>
    </citation>
    <scope>NUCLEOTIDE SEQUENCE [LARGE SCALE GENOMIC DNA]</scope>
    <source>
        <strain evidence="4">IAM M-273 / NIES-2133 / BP-1</strain>
    </source>
</reference>
<dbReference type="AlphaFoldDB" id="Q8DHU7"/>
<dbReference type="Gene3D" id="3.40.50.880">
    <property type="match status" value="1"/>
</dbReference>
<gene>
    <name evidence="3" type="primary">cobB</name>
</gene>
<evidence type="ECO:0000313" key="4">
    <source>
        <dbReference type="Proteomes" id="UP000000440"/>
    </source>
</evidence>
<dbReference type="InterPro" id="IPR029062">
    <property type="entry name" value="Class_I_gatase-like"/>
</dbReference>
<dbReference type="Gene3D" id="3.40.50.300">
    <property type="entry name" value="P-loop containing nucleotide triphosphate hydrolases"/>
    <property type="match status" value="1"/>
</dbReference>
<dbReference type="NCBIfam" id="TIGR00379">
    <property type="entry name" value="cobB"/>
    <property type="match status" value="1"/>
</dbReference>
<dbReference type="Proteomes" id="UP000000440">
    <property type="component" value="Chromosome"/>
</dbReference>
<dbReference type="PANTHER" id="PTHR43873">
    <property type="entry name" value="COBYRINATE A,C-DIAMIDE SYNTHASE"/>
    <property type="match status" value="1"/>
</dbReference>
<dbReference type="GO" id="GO:0042242">
    <property type="term" value="F:cobyrinic acid a,c-diamide synthase activity"/>
    <property type="evidence" value="ECO:0007669"/>
    <property type="project" value="InterPro"/>
</dbReference>
<dbReference type="SUPFAM" id="SSF52317">
    <property type="entry name" value="Class I glutamine amidotransferase-like"/>
    <property type="match status" value="1"/>
</dbReference>
<dbReference type="EnsemblBacteria" id="BAC09400">
    <property type="protein sequence ID" value="BAC09400"/>
    <property type="gene ID" value="BAC09400"/>
</dbReference>
<dbReference type="NCBIfam" id="NF002204">
    <property type="entry name" value="PRK01077.1"/>
    <property type="match status" value="1"/>
</dbReference>
<dbReference type="PROSITE" id="PS51274">
    <property type="entry name" value="GATASE_COBBQ"/>
    <property type="match status" value="1"/>
</dbReference>
<dbReference type="eggNOG" id="COG1797">
    <property type="taxonomic scope" value="Bacteria"/>
</dbReference>
<proteinExistence type="predicted"/>
<dbReference type="InterPro" id="IPR027417">
    <property type="entry name" value="P-loop_NTPase"/>
</dbReference>
<evidence type="ECO:0000313" key="3">
    <source>
        <dbReference type="EMBL" id="BAC09400.1"/>
    </source>
</evidence>
<dbReference type="STRING" id="197221.gene:10748454"/>
<keyword evidence="4" id="KW-1185">Reference proteome</keyword>